<evidence type="ECO:0000313" key="2">
    <source>
        <dbReference type="EMBL" id="KAH3842716.1"/>
    </source>
</evidence>
<feature type="region of interest" description="Disordered" evidence="1">
    <location>
        <begin position="1"/>
        <end position="60"/>
    </location>
</feature>
<proteinExistence type="predicted"/>
<dbReference type="EMBL" id="JAIWYP010000004">
    <property type="protein sequence ID" value="KAH3842716.1"/>
    <property type="molecule type" value="Genomic_DNA"/>
</dbReference>
<dbReference type="Proteomes" id="UP000828390">
    <property type="component" value="Unassembled WGS sequence"/>
</dbReference>
<protein>
    <submittedName>
        <fullName evidence="2">Uncharacterized protein</fullName>
    </submittedName>
</protein>
<feature type="compositionally biased region" description="Acidic residues" evidence="1">
    <location>
        <begin position="7"/>
        <end position="22"/>
    </location>
</feature>
<organism evidence="2 3">
    <name type="scientific">Dreissena polymorpha</name>
    <name type="common">Zebra mussel</name>
    <name type="synonym">Mytilus polymorpha</name>
    <dbReference type="NCBI Taxonomy" id="45954"/>
    <lineage>
        <taxon>Eukaryota</taxon>
        <taxon>Metazoa</taxon>
        <taxon>Spiralia</taxon>
        <taxon>Lophotrochozoa</taxon>
        <taxon>Mollusca</taxon>
        <taxon>Bivalvia</taxon>
        <taxon>Autobranchia</taxon>
        <taxon>Heteroconchia</taxon>
        <taxon>Euheterodonta</taxon>
        <taxon>Imparidentia</taxon>
        <taxon>Neoheterodontei</taxon>
        <taxon>Myida</taxon>
        <taxon>Dreissenoidea</taxon>
        <taxon>Dreissenidae</taxon>
        <taxon>Dreissena</taxon>
    </lineage>
</organism>
<gene>
    <name evidence="2" type="ORF">DPMN_116220</name>
</gene>
<evidence type="ECO:0000256" key="1">
    <source>
        <dbReference type="SAM" id="MobiDB-lite"/>
    </source>
</evidence>
<keyword evidence="3" id="KW-1185">Reference proteome</keyword>
<feature type="compositionally biased region" description="Basic residues" evidence="1">
    <location>
        <begin position="37"/>
        <end position="46"/>
    </location>
</feature>
<reference evidence="2" key="2">
    <citation type="submission" date="2020-11" db="EMBL/GenBank/DDBJ databases">
        <authorList>
            <person name="McCartney M.A."/>
            <person name="Auch B."/>
            <person name="Kono T."/>
            <person name="Mallez S."/>
            <person name="Becker A."/>
            <person name="Gohl D.M."/>
            <person name="Silverstein K.A.T."/>
            <person name="Koren S."/>
            <person name="Bechman K.B."/>
            <person name="Herman A."/>
            <person name="Abrahante J.E."/>
            <person name="Garbe J."/>
        </authorList>
    </citation>
    <scope>NUCLEOTIDE SEQUENCE</scope>
    <source>
        <strain evidence="2">Duluth1</strain>
        <tissue evidence="2">Whole animal</tissue>
    </source>
</reference>
<evidence type="ECO:0000313" key="3">
    <source>
        <dbReference type="Proteomes" id="UP000828390"/>
    </source>
</evidence>
<reference evidence="2" key="1">
    <citation type="journal article" date="2019" name="bioRxiv">
        <title>The Genome of the Zebra Mussel, Dreissena polymorpha: A Resource for Invasive Species Research.</title>
        <authorList>
            <person name="McCartney M.A."/>
            <person name="Auch B."/>
            <person name="Kono T."/>
            <person name="Mallez S."/>
            <person name="Zhang Y."/>
            <person name="Obille A."/>
            <person name="Becker A."/>
            <person name="Abrahante J.E."/>
            <person name="Garbe J."/>
            <person name="Badalamenti J.P."/>
            <person name="Herman A."/>
            <person name="Mangelson H."/>
            <person name="Liachko I."/>
            <person name="Sullivan S."/>
            <person name="Sone E.D."/>
            <person name="Koren S."/>
            <person name="Silverstein K.A.T."/>
            <person name="Beckman K.B."/>
            <person name="Gohl D.M."/>
        </authorList>
    </citation>
    <scope>NUCLEOTIDE SEQUENCE</scope>
    <source>
        <strain evidence="2">Duluth1</strain>
        <tissue evidence="2">Whole animal</tissue>
    </source>
</reference>
<name>A0A9D4QT85_DREPO</name>
<comment type="caution">
    <text evidence="2">The sequence shown here is derived from an EMBL/GenBank/DDBJ whole genome shotgun (WGS) entry which is preliminary data.</text>
</comment>
<accession>A0A9D4QT85</accession>
<dbReference type="AlphaFoldDB" id="A0A9D4QT85"/>
<sequence length="60" mass="7066">MKSDSESDHDDSADDEIYDPNNDEINSTDSEFDIKRLKTKKRRVHCKSKEKLNGKRKPRN</sequence>